<evidence type="ECO:0000313" key="2">
    <source>
        <dbReference type="Proteomes" id="UP001251528"/>
    </source>
</evidence>
<reference evidence="1" key="1">
    <citation type="submission" date="2023-06" db="EMBL/GenBank/DDBJ databases">
        <title>Conoideocrella luteorostrata (Hypocreales: Clavicipitaceae), a potential biocontrol fungus for elongate hemlock scale in United States Christmas tree production areas.</title>
        <authorList>
            <person name="Barrett H."/>
            <person name="Lovett B."/>
            <person name="Macias A.M."/>
            <person name="Stajich J.E."/>
            <person name="Kasson M.T."/>
        </authorList>
    </citation>
    <scope>NUCLEOTIDE SEQUENCE</scope>
    <source>
        <strain evidence="1">ARSEF 14590</strain>
    </source>
</reference>
<name>A0AAJ0CD54_9HYPO</name>
<dbReference type="AlphaFoldDB" id="A0AAJ0CD54"/>
<dbReference type="EMBL" id="JASWJB010000400">
    <property type="protein sequence ID" value="KAK2590761.1"/>
    <property type="molecule type" value="Genomic_DNA"/>
</dbReference>
<keyword evidence="2" id="KW-1185">Reference proteome</keyword>
<gene>
    <name evidence="1" type="ORF">QQS21_011552</name>
</gene>
<sequence length="293" mass="33968">MTLKVHSDFISRQTALLSLAPTTRYSSIHMCPPALVTKLTVPPFFGQDQIKTFHESIGPQAIHICRFADPVRTCILSQDWQIHREESLSTTMRAYGEYMFYFEFDKLDSRRNTIRFMLIPYLNEMSWRDSIRSDGVRWMFDSLGHYDCWSFSQLFKIFRDLRREDERKDVAIFLACFDSCDEEEQTWFLKAVLEEHSRTDLDYNLTIASSNPDNFLQESIPESQVLFVKDFPTAPTGFAIDEMGVHAGGLASLLEDVLRRRPVLSGLKQALENLIEEYHHTRTLSGLSNSRLA</sequence>
<proteinExistence type="predicted"/>
<comment type="caution">
    <text evidence="1">The sequence shown here is derived from an EMBL/GenBank/DDBJ whole genome shotgun (WGS) entry which is preliminary data.</text>
</comment>
<protein>
    <submittedName>
        <fullName evidence="1">Uncharacterized protein</fullName>
    </submittedName>
</protein>
<dbReference type="Proteomes" id="UP001251528">
    <property type="component" value="Unassembled WGS sequence"/>
</dbReference>
<evidence type="ECO:0000313" key="1">
    <source>
        <dbReference type="EMBL" id="KAK2590761.1"/>
    </source>
</evidence>
<accession>A0AAJ0CD54</accession>
<organism evidence="1 2">
    <name type="scientific">Conoideocrella luteorostrata</name>
    <dbReference type="NCBI Taxonomy" id="1105319"/>
    <lineage>
        <taxon>Eukaryota</taxon>
        <taxon>Fungi</taxon>
        <taxon>Dikarya</taxon>
        <taxon>Ascomycota</taxon>
        <taxon>Pezizomycotina</taxon>
        <taxon>Sordariomycetes</taxon>
        <taxon>Hypocreomycetidae</taxon>
        <taxon>Hypocreales</taxon>
        <taxon>Clavicipitaceae</taxon>
        <taxon>Conoideocrella</taxon>
    </lineage>
</organism>